<protein>
    <submittedName>
        <fullName evidence="1">Branched-chain amino acid transport system substrate-binding protein</fullName>
    </submittedName>
</protein>
<evidence type="ECO:0000313" key="2">
    <source>
        <dbReference type="Proteomes" id="UP000199766"/>
    </source>
</evidence>
<evidence type="ECO:0000313" key="1">
    <source>
        <dbReference type="EMBL" id="SEQ11218.1"/>
    </source>
</evidence>
<dbReference type="STRING" id="180197.SAMN02982919_00001"/>
<dbReference type="SUPFAM" id="SSF53822">
    <property type="entry name" value="Periplasmic binding protein-like I"/>
    <property type="match status" value="1"/>
</dbReference>
<gene>
    <name evidence="1" type="ORF">SAMN02982919_00001</name>
</gene>
<name>A0A1H9DEP5_9BURK</name>
<organism evidence="1 2">
    <name type="scientific">Giesbergeria anulus</name>
    <dbReference type="NCBI Taxonomy" id="180197"/>
    <lineage>
        <taxon>Bacteria</taxon>
        <taxon>Pseudomonadati</taxon>
        <taxon>Pseudomonadota</taxon>
        <taxon>Betaproteobacteria</taxon>
        <taxon>Burkholderiales</taxon>
        <taxon>Comamonadaceae</taxon>
        <taxon>Giesbergeria</taxon>
    </lineage>
</organism>
<dbReference type="RefSeq" id="WP_091450865.1">
    <property type="nucleotide sequence ID" value="NZ_FOGD01000001.1"/>
</dbReference>
<proteinExistence type="predicted"/>
<accession>A0A1H9DEP5</accession>
<keyword evidence="2" id="KW-1185">Reference proteome</keyword>
<dbReference type="Gene3D" id="3.40.50.2300">
    <property type="match status" value="1"/>
</dbReference>
<dbReference type="EMBL" id="FOGD01000001">
    <property type="protein sequence ID" value="SEQ11218.1"/>
    <property type="molecule type" value="Genomic_DNA"/>
</dbReference>
<dbReference type="Proteomes" id="UP000199766">
    <property type="component" value="Unassembled WGS sequence"/>
</dbReference>
<reference evidence="1 2" key="1">
    <citation type="submission" date="2016-10" db="EMBL/GenBank/DDBJ databases">
        <authorList>
            <person name="de Groot N.N."/>
        </authorList>
    </citation>
    <scope>NUCLEOTIDE SEQUENCE [LARGE SCALE GENOMIC DNA]</scope>
    <source>
        <strain evidence="1 2">ATCC 35958</strain>
    </source>
</reference>
<dbReference type="OrthoDB" id="9794826at2"/>
<dbReference type="InterPro" id="IPR028082">
    <property type="entry name" value="Peripla_BP_I"/>
</dbReference>
<dbReference type="AlphaFoldDB" id="A0A1H9DEP5"/>
<sequence>MRFFQTFTFFGNSHLQSQQLAQQCQQCYGLALLCEVTAPQVLAKAYDLVHWFARTIARAGSSEGAALRQALAQLPPIEGAVRCYAPAFTAKRHDALSAEDCHLVRFAADGAIVVVSL</sequence>